<evidence type="ECO:0000313" key="1">
    <source>
        <dbReference type="EMBL" id="MBV7265335.1"/>
    </source>
</evidence>
<gene>
    <name evidence="1" type="ORF">KCG45_04030</name>
</gene>
<keyword evidence="2" id="KW-1185">Reference proteome</keyword>
<dbReference type="InterPro" id="IPR006439">
    <property type="entry name" value="HAD-SF_hydro_IA"/>
</dbReference>
<sequence length="216" mass="24006">MADGNGRRRRGLRAVAIRNIVFDVGNVIVPWDPVGIERAAFGSERVEAHDYVSPLRGHPIFLALNRGELTIPETKPRYIEEGWSPEEVDQLFQALFTSFPIKSDTLAMMHALKDAGYRLFSITDNVHEIVALLKDVHDFWPLFDVAAVSAEIGVLKPDPRIYRWLLDTAGIEPGESVFMDDVERNVEGARAAGMEAFVFTDAAAARDSLRALGVVM</sequence>
<protein>
    <submittedName>
        <fullName evidence="1">HAD family phosphatase</fullName>
    </submittedName>
</protein>
<proteinExistence type="predicted"/>
<organism evidence="1 2">
    <name type="scientific">Erythrobacter ani</name>
    <dbReference type="NCBI Taxonomy" id="2827235"/>
    <lineage>
        <taxon>Bacteria</taxon>
        <taxon>Pseudomonadati</taxon>
        <taxon>Pseudomonadota</taxon>
        <taxon>Alphaproteobacteria</taxon>
        <taxon>Sphingomonadales</taxon>
        <taxon>Erythrobacteraceae</taxon>
        <taxon>Erythrobacter/Porphyrobacter group</taxon>
        <taxon>Erythrobacter</taxon>
    </lineage>
</organism>
<dbReference type="EMBL" id="JAGSPB010000001">
    <property type="protein sequence ID" value="MBV7265335.1"/>
    <property type="molecule type" value="Genomic_DNA"/>
</dbReference>
<dbReference type="PANTHER" id="PTHR43611">
    <property type="entry name" value="ALPHA-D-GLUCOSE 1-PHOSPHATE PHOSPHATASE"/>
    <property type="match status" value="1"/>
</dbReference>
<evidence type="ECO:0000313" key="2">
    <source>
        <dbReference type="Proteomes" id="UP000699975"/>
    </source>
</evidence>
<reference evidence="1 2" key="1">
    <citation type="submission" date="2021-04" db="EMBL/GenBank/DDBJ databases">
        <authorList>
            <person name="Pira H."/>
            <person name="Risdian C."/>
            <person name="Wink J."/>
        </authorList>
    </citation>
    <scope>NUCLEOTIDE SEQUENCE [LARGE SCALE GENOMIC DNA]</scope>
    <source>
        <strain evidence="1 2">WH131</strain>
    </source>
</reference>
<name>A0ABS6SK24_9SPHN</name>
<dbReference type="Proteomes" id="UP000699975">
    <property type="component" value="Unassembled WGS sequence"/>
</dbReference>
<dbReference type="SFLD" id="SFLDS00003">
    <property type="entry name" value="Haloacid_Dehalogenase"/>
    <property type="match status" value="1"/>
</dbReference>
<accession>A0ABS6SK24</accession>
<comment type="caution">
    <text evidence="1">The sequence shown here is derived from an EMBL/GenBank/DDBJ whole genome shotgun (WGS) entry which is preliminary data.</text>
</comment>
<dbReference type="SFLD" id="SFLDG01129">
    <property type="entry name" value="C1.5:_HAD__Beta-PGM__Phosphata"/>
    <property type="match status" value="1"/>
</dbReference>
<dbReference type="PANTHER" id="PTHR43611:SF3">
    <property type="entry name" value="FLAVIN MONONUCLEOTIDE HYDROLASE 1, CHLOROPLATIC"/>
    <property type="match status" value="1"/>
</dbReference>
<dbReference type="NCBIfam" id="TIGR01509">
    <property type="entry name" value="HAD-SF-IA-v3"/>
    <property type="match status" value="1"/>
</dbReference>
<dbReference type="CDD" id="cd02603">
    <property type="entry name" value="HAD_sEH-N_like"/>
    <property type="match status" value="1"/>
</dbReference>
<dbReference type="Pfam" id="PF00702">
    <property type="entry name" value="Hydrolase"/>
    <property type="match status" value="1"/>
</dbReference>